<sequence>MQAQMNRTRMAWNLRSLYRSICNYLRAADNTSGMHYRICY</sequence>
<name>A0A8H7P894_9APHY</name>
<comment type="caution">
    <text evidence="1">The sequence shown here is derived from an EMBL/GenBank/DDBJ whole genome shotgun (WGS) entry which is preliminary data.</text>
</comment>
<accession>A0A8H7P894</accession>
<evidence type="ECO:0000313" key="2">
    <source>
        <dbReference type="Proteomes" id="UP000639403"/>
    </source>
</evidence>
<proteinExistence type="predicted"/>
<gene>
    <name evidence="1" type="ORF">IEO21_02065</name>
</gene>
<dbReference type="AlphaFoldDB" id="A0A8H7P894"/>
<protein>
    <submittedName>
        <fullName evidence="1">Uncharacterized protein</fullName>
    </submittedName>
</protein>
<reference evidence="1" key="2">
    <citation type="journal article" name="Front. Microbiol.">
        <title>Degradative Capacity of Two Strains of Rhodonia placenta: From Phenotype to Genotype.</title>
        <authorList>
            <person name="Kolle M."/>
            <person name="Horta M.A.C."/>
            <person name="Nowrousian M."/>
            <person name="Ohm R.A."/>
            <person name="Benz J.P."/>
            <person name="Pilgard A."/>
        </authorList>
    </citation>
    <scope>NUCLEOTIDE SEQUENCE</scope>
    <source>
        <strain evidence="1">FPRL280</strain>
    </source>
</reference>
<evidence type="ECO:0000313" key="1">
    <source>
        <dbReference type="EMBL" id="KAF9819457.1"/>
    </source>
</evidence>
<dbReference type="Proteomes" id="UP000639403">
    <property type="component" value="Unassembled WGS sequence"/>
</dbReference>
<reference evidence="1" key="1">
    <citation type="submission" date="2020-11" db="EMBL/GenBank/DDBJ databases">
        <authorList>
            <person name="Koelle M."/>
            <person name="Horta M.A.C."/>
            <person name="Nowrousian M."/>
            <person name="Ohm R.A."/>
            <person name="Benz P."/>
            <person name="Pilgard A."/>
        </authorList>
    </citation>
    <scope>NUCLEOTIDE SEQUENCE</scope>
    <source>
        <strain evidence="1">FPRL280</strain>
    </source>
</reference>
<organism evidence="1 2">
    <name type="scientific">Rhodonia placenta</name>
    <dbReference type="NCBI Taxonomy" id="104341"/>
    <lineage>
        <taxon>Eukaryota</taxon>
        <taxon>Fungi</taxon>
        <taxon>Dikarya</taxon>
        <taxon>Basidiomycota</taxon>
        <taxon>Agaricomycotina</taxon>
        <taxon>Agaricomycetes</taxon>
        <taxon>Polyporales</taxon>
        <taxon>Adustoporiaceae</taxon>
        <taxon>Rhodonia</taxon>
    </lineage>
</organism>
<dbReference type="EMBL" id="JADOXO010000018">
    <property type="protein sequence ID" value="KAF9819457.1"/>
    <property type="molecule type" value="Genomic_DNA"/>
</dbReference>